<evidence type="ECO:0000256" key="5">
    <source>
        <dbReference type="SAM" id="MobiDB-lite"/>
    </source>
</evidence>
<comment type="caution">
    <text evidence="6">The sequence shown here is derived from an EMBL/GenBank/DDBJ whole genome shotgun (WGS) entry which is preliminary data.</text>
</comment>
<gene>
    <name evidence="6" type="ORF">GIY11_03840</name>
</gene>
<organism evidence="6 7">
    <name type="scientific">Fundicoccus ignavus</name>
    <dbReference type="NCBI Taxonomy" id="2664442"/>
    <lineage>
        <taxon>Bacteria</taxon>
        <taxon>Bacillati</taxon>
        <taxon>Bacillota</taxon>
        <taxon>Bacilli</taxon>
        <taxon>Lactobacillales</taxon>
        <taxon>Aerococcaceae</taxon>
        <taxon>Fundicoccus</taxon>
    </lineage>
</organism>
<evidence type="ECO:0000313" key="6">
    <source>
        <dbReference type="EMBL" id="MRI81142.1"/>
    </source>
</evidence>
<dbReference type="Proteomes" id="UP000469870">
    <property type="component" value="Unassembled WGS sequence"/>
</dbReference>
<name>A0A844BSS0_9LACT</name>
<evidence type="ECO:0000256" key="1">
    <source>
        <dbReference type="ARBA" id="ARBA00004683"/>
    </source>
</evidence>
<feature type="region of interest" description="Disordered" evidence="5">
    <location>
        <begin position="398"/>
        <end position="418"/>
    </location>
</feature>
<sequence>MSQDFYNNWVNAQKDMYQQWQKAFEKKGEASQVGTFFQPFNLNNLNPYSYLPGYQQFSQAQQNYADTMKQMVETNPVYQYMNQLPKMDAYLQELTNLMNPYTIYQNLDPNSADVFKKMVDSNKVYESFYKLYDQFASNVVAPSFEEFEKALDQWTTSGREVYTNMVEPFIPEQVRAYVKAPAAMLEGIVNAGRNFWEPWKDSADDMRDLYNQALAGDRSKLTEFYEQWKANYNNTIGSVIKSPLMGNQAEALEIQNKYFDQALQLYIVSMEFFDKIGQVSRNQVQSHAKDYYELIQQNEHPKTYKEFYKYWSNVIEKSLNEYFYTDEFSEVLANFTEAYAQYKINTDRFIESNLANTPIVLESDMKSVYKKVYDLQREVRKLTKEVKALRSEQEVVATKSTVRKAPPKAPTTRKPVAD</sequence>
<dbReference type="InterPro" id="IPR010123">
    <property type="entry name" value="PHA_synth_III_E"/>
</dbReference>
<keyword evidence="3" id="KW-0583">PHB biosynthesis</keyword>
<dbReference type="GO" id="GO:0042619">
    <property type="term" value="P:poly-hydroxybutyrate biosynthetic process"/>
    <property type="evidence" value="ECO:0007669"/>
    <property type="project" value="UniProtKB-KW"/>
</dbReference>
<protein>
    <recommendedName>
        <fullName evidence="2">Poly(3-hydroxyalkanoate) polymerase subunit PhaE</fullName>
    </recommendedName>
</protein>
<proteinExistence type="predicted"/>
<dbReference type="UniPathway" id="UPA00917"/>
<comment type="pathway">
    <text evidence="1">Biopolymer metabolism; poly-(R)-3-hydroxybutanoate biosynthesis.</text>
</comment>
<dbReference type="Pfam" id="PF09712">
    <property type="entry name" value="PHA_synth_III_E"/>
    <property type="match status" value="1"/>
</dbReference>
<evidence type="ECO:0000256" key="3">
    <source>
        <dbReference type="ARBA" id="ARBA00022752"/>
    </source>
</evidence>
<evidence type="ECO:0000313" key="7">
    <source>
        <dbReference type="Proteomes" id="UP000469870"/>
    </source>
</evidence>
<accession>A0A844BSS0</accession>
<dbReference type="EMBL" id="WJQR01000003">
    <property type="protein sequence ID" value="MRI81142.1"/>
    <property type="molecule type" value="Genomic_DNA"/>
</dbReference>
<evidence type="ECO:0000256" key="2">
    <source>
        <dbReference type="ARBA" id="ARBA00019066"/>
    </source>
</evidence>
<reference evidence="6 7" key="1">
    <citation type="submission" date="2019-11" db="EMBL/GenBank/DDBJ databases">
        <title>Characterisation of Fundicoccus ignavus gen. nov. sp. nov., a novel genus of the family Aerococcaceae isolated from bulk tank milk.</title>
        <authorList>
            <person name="Siebert A."/>
            <person name="Huptas C."/>
            <person name="Wenning M."/>
            <person name="Scherer S."/>
            <person name="Doll E.V."/>
        </authorList>
    </citation>
    <scope>NUCLEOTIDE SEQUENCE [LARGE SCALE GENOMIC DNA]</scope>
    <source>
        <strain evidence="6 7">DSM 109653</strain>
    </source>
</reference>
<dbReference type="RefSeq" id="WP_153861569.1">
    <property type="nucleotide sequence ID" value="NZ_WJQR01000003.1"/>
</dbReference>
<dbReference type="AlphaFoldDB" id="A0A844BSS0"/>
<evidence type="ECO:0000256" key="4">
    <source>
        <dbReference type="SAM" id="Coils"/>
    </source>
</evidence>
<feature type="coiled-coil region" evidence="4">
    <location>
        <begin position="365"/>
        <end position="392"/>
    </location>
</feature>
<keyword evidence="4" id="KW-0175">Coiled coil</keyword>